<organism evidence="9 10">
    <name type="scientific">Punica granatum</name>
    <name type="common">Pomegranate</name>
    <dbReference type="NCBI Taxonomy" id="22663"/>
    <lineage>
        <taxon>Eukaryota</taxon>
        <taxon>Viridiplantae</taxon>
        <taxon>Streptophyta</taxon>
        <taxon>Embryophyta</taxon>
        <taxon>Tracheophyta</taxon>
        <taxon>Spermatophyta</taxon>
        <taxon>Magnoliopsida</taxon>
        <taxon>eudicotyledons</taxon>
        <taxon>Gunneridae</taxon>
        <taxon>Pentapetalae</taxon>
        <taxon>rosids</taxon>
        <taxon>malvids</taxon>
        <taxon>Myrtales</taxon>
        <taxon>Lythraceae</taxon>
        <taxon>Punica</taxon>
    </lineage>
</organism>
<reference evidence="9" key="1">
    <citation type="journal article" date="2020" name="Plant Biotechnol. J.">
        <title>The pomegranate (Punica granatum L.) draft genome dissects genetic divergence between soft- and hard-seeded cultivars.</title>
        <authorList>
            <person name="Luo X."/>
            <person name="Li H."/>
            <person name="Wu Z."/>
            <person name="Yao W."/>
            <person name="Zhao P."/>
            <person name="Cao D."/>
            <person name="Yu H."/>
            <person name="Li K."/>
            <person name="Poudel K."/>
            <person name="Zhao D."/>
            <person name="Zhang F."/>
            <person name="Xia X."/>
            <person name="Chen L."/>
            <person name="Wang Q."/>
            <person name="Jing D."/>
            <person name="Cao S."/>
        </authorList>
    </citation>
    <scope>NUCLEOTIDE SEQUENCE [LARGE SCALE GENOMIC DNA]</scope>
    <source>
        <strain evidence="9">cv. Tunisia</strain>
    </source>
</reference>
<dbReference type="InterPro" id="IPR051238">
    <property type="entry name" value="GDSL_esterase/lipase"/>
</dbReference>
<keyword evidence="4" id="KW-0732">Signal</keyword>
<dbReference type="GO" id="GO:0016042">
    <property type="term" value="P:lipid catabolic process"/>
    <property type="evidence" value="ECO:0007669"/>
    <property type="project" value="UniProtKB-KW"/>
</dbReference>
<evidence type="ECO:0000256" key="1">
    <source>
        <dbReference type="ARBA" id="ARBA00004613"/>
    </source>
</evidence>
<dbReference type="AlphaFoldDB" id="A0A6P8CBR0"/>
<dbReference type="OrthoDB" id="1683520at2759"/>
<dbReference type="Pfam" id="PF00657">
    <property type="entry name" value="Lipase_GDSL"/>
    <property type="match status" value="1"/>
</dbReference>
<evidence type="ECO:0000313" key="9">
    <source>
        <dbReference type="Proteomes" id="UP000515151"/>
    </source>
</evidence>
<name>A0A6P8CBR0_PUNGR</name>
<gene>
    <name evidence="10" type="primary">LOC116194308</name>
</gene>
<evidence type="ECO:0000256" key="8">
    <source>
        <dbReference type="SAM" id="Phobius"/>
    </source>
</evidence>
<dbReference type="GO" id="GO:0005576">
    <property type="term" value="C:extracellular region"/>
    <property type="evidence" value="ECO:0007669"/>
    <property type="project" value="UniProtKB-SubCell"/>
</dbReference>
<dbReference type="RefSeq" id="XP_031378951.1">
    <property type="nucleotide sequence ID" value="XM_031523091.1"/>
</dbReference>
<proteinExistence type="inferred from homology"/>
<keyword evidence="5" id="KW-0378">Hydrolase</keyword>
<keyword evidence="8" id="KW-1133">Transmembrane helix</keyword>
<dbReference type="InterPro" id="IPR035669">
    <property type="entry name" value="SGNH_plant_lipase-like"/>
</dbReference>
<keyword evidence="8" id="KW-0812">Transmembrane</keyword>
<dbReference type="InterPro" id="IPR036514">
    <property type="entry name" value="SGNH_hydro_sf"/>
</dbReference>
<feature type="transmembrane region" description="Helical" evidence="8">
    <location>
        <begin position="20"/>
        <end position="42"/>
    </location>
</feature>
<reference evidence="10" key="2">
    <citation type="submission" date="2025-08" db="UniProtKB">
        <authorList>
            <consortium name="RefSeq"/>
        </authorList>
    </citation>
    <scope>IDENTIFICATION</scope>
    <source>
        <tissue evidence="10">Leaf</tissue>
    </source>
</reference>
<dbReference type="GO" id="GO:0016788">
    <property type="term" value="F:hydrolase activity, acting on ester bonds"/>
    <property type="evidence" value="ECO:0007669"/>
    <property type="project" value="InterPro"/>
</dbReference>
<accession>A0A6P8CBR0</accession>
<evidence type="ECO:0000256" key="3">
    <source>
        <dbReference type="ARBA" id="ARBA00022525"/>
    </source>
</evidence>
<keyword evidence="7" id="KW-0443">Lipid metabolism</keyword>
<keyword evidence="3" id="KW-0964">Secreted</keyword>
<dbReference type="GeneID" id="116194308"/>
<comment type="subcellular location">
    <subcellularLocation>
        <location evidence="1">Secreted</location>
    </subcellularLocation>
</comment>
<evidence type="ECO:0000313" key="10">
    <source>
        <dbReference type="RefSeq" id="XP_031378951.1"/>
    </source>
</evidence>
<evidence type="ECO:0000256" key="2">
    <source>
        <dbReference type="ARBA" id="ARBA00008668"/>
    </source>
</evidence>
<dbReference type="Proteomes" id="UP000515151">
    <property type="component" value="Chromosome 2"/>
</dbReference>
<evidence type="ECO:0000256" key="7">
    <source>
        <dbReference type="ARBA" id="ARBA00023098"/>
    </source>
</evidence>
<dbReference type="PANTHER" id="PTHR45650:SF9">
    <property type="entry name" value="SGNH HYDROLASE-TYPE ESTERASE DOMAIN-CONTAINING PROTEIN"/>
    <property type="match status" value="1"/>
</dbReference>
<dbReference type="PANTHER" id="PTHR45650">
    <property type="entry name" value="GDSL-LIKE LIPASE/ACYLHYDROLASE-RELATED"/>
    <property type="match status" value="1"/>
</dbReference>
<evidence type="ECO:0000256" key="6">
    <source>
        <dbReference type="ARBA" id="ARBA00022963"/>
    </source>
</evidence>
<keyword evidence="9" id="KW-1185">Reference proteome</keyword>
<keyword evidence="6" id="KW-0442">Lipid degradation</keyword>
<sequence>MPLPTETASPFDIIVRALQWSVYCLVGLLSCGILFVQLQGLLSDYNPLKIFDVREEEPQVPCYFIFGDSLADNGNNNYRLTLAKSNYPPYGVDFPEGPTGRFTNDRLIVDIIAQLLGFEDFIPPFANLTGKDVLKGVDYASAASGILNETGTHLGDIISMNEQLENHLTTVSKIVRVLKDESAAKEYLGKCIYTIITGNDDYINNYFMPSYYNSSKVYSPRQFADVLAKQFSKQLETLYSYGARKVAIFGIGLIGEVPEMIARFGANSTAVEAAAGLLNKKLLPLIDNLNSQLTGAKFTYINTSGISITINATADHLDSTDPCCRMVPGEGTCVPGSIPCANRTEYAFYDGFHTTDVVNVIVAGRAYRKELSIDASPYDIYDLTQLK</sequence>
<dbReference type="CDD" id="cd01837">
    <property type="entry name" value="SGNH_plant_lipase_like"/>
    <property type="match status" value="1"/>
</dbReference>
<evidence type="ECO:0000256" key="4">
    <source>
        <dbReference type="ARBA" id="ARBA00022729"/>
    </source>
</evidence>
<protein>
    <submittedName>
        <fullName evidence="10">GDSL esterase/lipase At5g45670-like</fullName>
    </submittedName>
</protein>
<dbReference type="InterPro" id="IPR001087">
    <property type="entry name" value="GDSL"/>
</dbReference>
<comment type="similarity">
    <text evidence="2">Belongs to the 'GDSL' lipolytic enzyme family.</text>
</comment>
<keyword evidence="8" id="KW-0472">Membrane</keyword>
<dbReference type="Gene3D" id="3.40.50.1110">
    <property type="entry name" value="SGNH hydrolase"/>
    <property type="match status" value="1"/>
</dbReference>
<evidence type="ECO:0000256" key="5">
    <source>
        <dbReference type="ARBA" id="ARBA00022801"/>
    </source>
</evidence>